<dbReference type="EMBL" id="CDQK01000004">
    <property type="protein sequence ID" value="CEP23226.1"/>
    <property type="molecule type" value="Genomic_DNA"/>
</dbReference>
<keyword evidence="1" id="KW-1133">Transmembrane helix</keyword>
<evidence type="ECO:0000313" key="3">
    <source>
        <dbReference type="Proteomes" id="UP000038830"/>
    </source>
</evidence>
<dbReference type="Proteomes" id="UP000038830">
    <property type="component" value="Unassembled WGS sequence"/>
</dbReference>
<sequence>MYTEDATTNTGDGSNTYDRPVETVFLIQNVKYKRRKRYRGDNLLFIVSTMFAPKRAVVFDLAISILVLLICSYKAET</sequence>
<organism evidence="2 3">
    <name type="scientific">Cyberlindnera jadinii (strain ATCC 18201 / CBS 1600 / BCRC 20928 / JCM 3617 / NBRC 0987 / NRRL Y-1542)</name>
    <name type="common">Torula yeast</name>
    <name type="synonym">Candida utilis</name>
    <dbReference type="NCBI Taxonomy" id="983966"/>
    <lineage>
        <taxon>Eukaryota</taxon>
        <taxon>Fungi</taxon>
        <taxon>Dikarya</taxon>
        <taxon>Ascomycota</taxon>
        <taxon>Saccharomycotina</taxon>
        <taxon>Saccharomycetes</taxon>
        <taxon>Phaffomycetales</taxon>
        <taxon>Phaffomycetaceae</taxon>
        <taxon>Cyberlindnera</taxon>
    </lineage>
</organism>
<keyword evidence="1" id="KW-0812">Transmembrane</keyword>
<dbReference type="AlphaFoldDB" id="A0A0H5C5H3"/>
<evidence type="ECO:0000256" key="1">
    <source>
        <dbReference type="SAM" id="Phobius"/>
    </source>
</evidence>
<keyword evidence="1" id="KW-0472">Membrane</keyword>
<accession>A0A0H5C5H3</accession>
<evidence type="ECO:0000313" key="2">
    <source>
        <dbReference type="EMBL" id="CEP23226.1"/>
    </source>
</evidence>
<gene>
    <name evidence="2" type="ORF">BN1211_3759</name>
</gene>
<reference evidence="3" key="1">
    <citation type="journal article" date="2015" name="J. Biotechnol.">
        <title>The structure of the Cyberlindnera jadinii genome and its relation to Candida utilis analyzed by the occurrence of single nucleotide polymorphisms.</title>
        <authorList>
            <person name="Rupp O."/>
            <person name="Brinkrolf K."/>
            <person name="Buerth C."/>
            <person name="Kunigo M."/>
            <person name="Schneider J."/>
            <person name="Jaenicke S."/>
            <person name="Goesmann A."/>
            <person name="Puehler A."/>
            <person name="Jaeger K.-E."/>
            <person name="Ernst J.F."/>
        </authorList>
    </citation>
    <scope>NUCLEOTIDE SEQUENCE [LARGE SCALE GENOMIC DNA]</scope>
    <source>
        <strain evidence="3">ATCC 18201 / CBS 1600 / BCRC 20928 / JCM 3617 / NBRC 0987 / NRRL Y-1542</strain>
    </source>
</reference>
<name>A0A0H5C5H3_CYBJN</name>
<proteinExistence type="predicted"/>
<feature type="transmembrane region" description="Helical" evidence="1">
    <location>
        <begin position="43"/>
        <end position="70"/>
    </location>
</feature>
<protein>
    <submittedName>
        <fullName evidence="2">Uncharacterized protein</fullName>
    </submittedName>
</protein>